<gene>
    <name evidence="2" type="ORF">COLO4_04338</name>
</gene>
<accession>A0A1R3KUI9</accession>
<dbReference type="EMBL" id="AWUE01011353">
    <property type="protein sequence ID" value="OMP10708.1"/>
    <property type="molecule type" value="Genomic_DNA"/>
</dbReference>
<organism evidence="2 3">
    <name type="scientific">Corchorus olitorius</name>
    <dbReference type="NCBI Taxonomy" id="93759"/>
    <lineage>
        <taxon>Eukaryota</taxon>
        <taxon>Viridiplantae</taxon>
        <taxon>Streptophyta</taxon>
        <taxon>Embryophyta</taxon>
        <taxon>Tracheophyta</taxon>
        <taxon>Spermatophyta</taxon>
        <taxon>Magnoliopsida</taxon>
        <taxon>eudicotyledons</taxon>
        <taxon>Gunneridae</taxon>
        <taxon>Pentapetalae</taxon>
        <taxon>rosids</taxon>
        <taxon>malvids</taxon>
        <taxon>Malvales</taxon>
        <taxon>Malvaceae</taxon>
        <taxon>Grewioideae</taxon>
        <taxon>Apeibeae</taxon>
        <taxon>Corchorus</taxon>
    </lineage>
</organism>
<keyword evidence="1" id="KW-0732">Signal</keyword>
<keyword evidence="3" id="KW-1185">Reference proteome</keyword>
<evidence type="ECO:0000256" key="1">
    <source>
        <dbReference type="SAM" id="SignalP"/>
    </source>
</evidence>
<dbReference type="Proteomes" id="UP000187203">
    <property type="component" value="Unassembled WGS sequence"/>
</dbReference>
<comment type="caution">
    <text evidence="2">The sequence shown here is derived from an EMBL/GenBank/DDBJ whole genome shotgun (WGS) entry which is preliminary data.</text>
</comment>
<evidence type="ECO:0000313" key="3">
    <source>
        <dbReference type="Proteomes" id="UP000187203"/>
    </source>
</evidence>
<feature type="signal peptide" evidence="1">
    <location>
        <begin position="1"/>
        <end position="22"/>
    </location>
</feature>
<name>A0A1R3KUI9_9ROSI</name>
<dbReference type="AlphaFoldDB" id="A0A1R3KUI9"/>
<sequence length="45" mass="4876">MAGHGSFPLHLLIQQLVAPIVALYPLGHPVTVKGVKPFFLLINVE</sequence>
<proteinExistence type="predicted"/>
<protein>
    <submittedName>
        <fullName evidence="2">Uncharacterized protein</fullName>
    </submittedName>
</protein>
<reference evidence="3" key="1">
    <citation type="submission" date="2013-09" db="EMBL/GenBank/DDBJ databases">
        <title>Corchorus olitorius genome sequencing.</title>
        <authorList>
            <person name="Alam M."/>
            <person name="Haque M.S."/>
            <person name="Islam M.S."/>
            <person name="Emdad E.M."/>
            <person name="Islam M.M."/>
            <person name="Ahmed B."/>
            <person name="Halim A."/>
            <person name="Hossen Q.M.M."/>
            <person name="Hossain M.Z."/>
            <person name="Ahmed R."/>
            <person name="Khan M.M."/>
            <person name="Islam R."/>
            <person name="Rashid M.M."/>
            <person name="Khan S.A."/>
            <person name="Rahman M.S."/>
            <person name="Alam M."/>
            <person name="Yahiya A.S."/>
            <person name="Khan M.S."/>
            <person name="Azam M.S."/>
            <person name="Haque T."/>
            <person name="Lashkar M.Z.H."/>
            <person name="Akhand A.I."/>
            <person name="Morshed G."/>
            <person name="Roy S."/>
            <person name="Uddin K.S."/>
            <person name="Rabeya T."/>
            <person name="Hossain A.S."/>
            <person name="Chowdhury A."/>
            <person name="Snigdha A.R."/>
            <person name="Mortoza M.S."/>
            <person name="Matin S.A."/>
            <person name="Hoque S.M.E."/>
            <person name="Islam M.K."/>
            <person name="Roy D.K."/>
            <person name="Haider R."/>
            <person name="Moosa M.M."/>
            <person name="Elias S.M."/>
            <person name="Hasan A.M."/>
            <person name="Jahan S."/>
            <person name="Shafiuddin M."/>
            <person name="Mahmood N."/>
            <person name="Shommy N.S."/>
        </authorList>
    </citation>
    <scope>NUCLEOTIDE SEQUENCE [LARGE SCALE GENOMIC DNA]</scope>
    <source>
        <strain evidence="3">cv. O-4</strain>
    </source>
</reference>
<evidence type="ECO:0000313" key="2">
    <source>
        <dbReference type="EMBL" id="OMP10708.1"/>
    </source>
</evidence>
<feature type="chain" id="PRO_5010177943" evidence="1">
    <location>
        <begin position="23"/>
        <end position="45"/>
    </location>
</feature>